<dbReference type="SMART" id="SM00013">
    <property type="entry name" value="LRRNT"/>
    <property type="match status" value="1"/>
</dbReference>
<dbReference type="PROSITE" id="PS51450">
    <property type="entry name" value="LRR"/>
    <property type="match status" value="3"/>
</dbReference>
<feature type="region of interest" description="Disordered" evidence="11">
    <location>
        <begin position="95"/>
        <end position="150"/>
    </location>
</feature>
<dbReference type="SUPFAM" id="SSF52200">
    <property type="entry name" value="Toll/Interleukin receptor TIR domain"/>
    <property type="match status" value="1"/>
</dbReference>
<dbReference type="PANTHER" id="PTHR24365:SF541">
    <property type="entry name" value="PROTEIN TOLL-RELATED"/>
    <property type="match status" value="1"/>
</dbReference>
<keyword evidence="10" id="KW-0325">Glycoprotein</keyword>
<dbReference type="SMART" id="SM00082">
    <property type="entry name" value="LRRCT"/>
    <property type="match status" value="1"/>
</dbReference>
<dbReference type="Proteomes" id="UP001159405">
    <property type="component" value="Unassembled WGS sequence"/>
</dbReference>
<dbReference type="Gene3D" id="3.80.10.10">
    <property type="entry name" value="Ribonuclease Inhibitor"/>
    <property type="match status" value="4"/>
</dbReference>
<evidence type="ECO:0000256" key="3">
    <source>
        <dbReference type="ARBA" id="ARBA00022614"/>
    </source>
</evidence>
<dbReference type="InterPro" id="IPR000157">
    <property type="entry name" value="TIR_dom"/>
</dbReference>
<comment type="similarity">
    <text evidence="2">Belongs to the Toll-like receptor family.</text>
</comment>
<evidence type="ECO:0000313" key="14">
    <source>
        <dbReference type="EMBL" id="CAH3161549.1"/>
    </source>
</evidence>
<comment type="subcellular location">
    <subcellularLocation>
        <location evidence="1">Membrane</location>
        <topology evidence="1">Single-pass type I membrane protein</topology>
    </subcellularLocation>
</comment>
<dbReference type="Gene3D" id="3.40.50.10140">
    <property type="entry name" value="Toll/interleukin-1 receptor homology (TIR) domain"/>
    <property type="match status" value="1"/>
</dbReference>
<feature type="region of interest" description="Disordered" evidence="11">
    <location>
        <begin position="1"/>
        <end position="48"/>
    </location>
</feature>
<dbReference type="SUPFAM" id="SSF52058">
    <property type="entry name" value="L domain-like"/>
    <property type="match status" value="2"/>
</dbReference>
<feature type="compositionally biased region" description="Acidic residues" evidence="11">
    <location>
        <begin position="23"/>
        <end position="40"/>
    </location>
</feature>
<dbReference type="PANTHER" id="PTHR24365">
    <property type="entry name" value="TOLL-LIKE RECEPTOR"/>
    <property type="match status" value="1"/>
</dbReference>
<dbReference type="Pfam" id="PF01582">
    <property type="entry name" value="TIR"/>
    <property type="match status" value="1"/>
</dbReference>
<name>A0ABN8QC31_9CNID</name>
<evidence type="ECO:0000256" key="11">
    <source>
        <dbReference type="SAM" id="MobiDB-lite"/>
    </source>
</evidence>
<evidence type="ECO:0000256" key="6">
    <source>
        <dbReference type="ARBA" id="ARBA00022737"/>
    </source>
</evidence>
<evidence type="ECO:0000256" key="9">
    <source>
        <dbReference type="ARBA" id="ARBA00023170"/>
    </source>
</evidence>
<evidence type="ECO:0000256" key="10">
    <source>
        <dbReference type="ARBA" id="ARBA00023180"/>
    </source>
</evidence>
<dbReference type="PRINTS" id="PR01537">
    <property type="entry name" value="INTRLKN1R1F"/>
</dbReference>
<dbReference type="InterPro" id="IPR035897">
    <property type="entry name" value="Toll_tir_struct_dom_sf"/>
</dbReference>
<dbReference type="EMBL" id="CALNXK010000120">
    <property type="protein sequence ID" value="CAH3161549.1"/>
    <property type="molecule type" value="Genomic_DNA"/>
</dbReference>
<comment type="caution">
    <text evidence="14">The sequence shown here is derived from an EMBL/GenBank/DDBJ whole genome shotgun (WGS) entry which is preliminary data.</text>
</comment>
<dbReference type="SMART" id="SM00364">
    <property type="entry name" value="LRR_BAC"/>
    <property type="match status" value="6"/>
</dbReference>
<feature type="compositionally biased region" description="Polar residues" evidence="11">
    <location>
        <begin position="1110"/>
        <end position="1127"/>
    </location>
</feature>
<evidence type="ECO:0000256" key="5">
    <source>
        <dbReference type="ARBA" id="ARBA00022729"/>
    </source>
</evidence>
<dbReference type="PROSITE" id="PS50104">
    <property type="entry name" value="TIR"/>
    <property type="match status" value="1"/>
</dbReference>
<feature type="compositionally biased region" description="Low complexity" evidence="11">
    <location>
        <begin position="123"/>
        <end position="140"/>
    </location>
</feature>
<evidence type="ECO:0000256" key="1">
    <source>
        <dbReference type="ARBA" id="ARBA00004479"/>
    </source>
</evidence>
<sequence>MADEDVEMENFSEERAESASDFAADDENEKMDGYDALESEPEMRVDRSLTDNDLLIALAQVSENKDMLPGNGHIGKHDLTSSLSSSLSSLNSSLNTSGLLGKGKESSGTVPRKSARGKRKLDSSQQLSSSKKSKGDLPPSQKLPPHGYPLEHPFNKVMAGRTVMLIMTTLLCFTTLFSCVNGTNLCRIEKEAPSFETREGTNTKDFVVTCKLNSQVRGIRYRFDISWVLNTFIDAESKTIINTSVWFSCLSPMELEFFNPLSQSIVKKNIILSLSFKGECKVLMENLVVWAKFTDLRVLGFQGKKLSVTRSTNLTVAKYFKEISAITVDNHVENLPGMFTDTRNIFPEMQRIALYHMSISRVPEQWKSTMPRLQYLYLKNNNLTQPPQFPWNNSTLEIFRALRKTEYSIEQDVHVAKNIYVRGLDLSYNKIEDLSSHEFRGFLHIIRVEGNGLKSVGPTCFSNLRGIQTIDLGRNKLTSLPKNLFQGLSSLLNIYVGKNHLSFLEQNLFEGLENIKRIHLEHNNLASLPDGLFRSLRSLEVVRLDANKITKIEQNPFLKHSGLRQLNLGNNKLSSFPSWIFGLIKIEVIDLSFNELTFQDLEKALEDFDQPIYSDPLKKTPTVLNLSNNNISTLIDSAGLEQIKVDRLIPPLRQSKFVYLWKAYVIKLTGNPLACDCIMWAVAREVRKILETNPKIRPRFDTWICDWPYRVKGKSILELGENQWMPRKSPPQNCPPKCFCQERCSDGIVVVDCEERNLTKFPSIMPQGIIELNLINNEIKDIPAYSFLTNVTVLKLTNNRIDHLQASVLQKLRIINVLRIDSNKLTSLPREIESMNFTELSLDQNLFKCDCTTKWMKQWLLNNRDHVRNIEKVLCNSGNTFGQAIYSLPNNNFICYMTTERPISEEENEFPETIMASFLGGLLLTILILVALLYKYHREVKVFMFTHFNWHPFDRIDDSDPSKIYDALLSYSKDDLPWVVDTLLKGLETQDPPYKICFHHRDFLVGAAIEENILKSVDQSKRMLMVLSPSFARSEWCLLEFRAAHRKVLEDRMNYLIIILFDDVDVADLDDEIKLYMRTKQYVRVGDKNFWQKLYYAMPQRNQARESLENRNQNQATNYEDSGNTIPDRSEQW</sequence>
<proteinExistence type="inferred from homology"/>
<keyword evidence="15" id="KW-1185">Reference proteome</keyword>
<evidence type="ECO:0000256" key="7">
    <source>
        <dbReference type="ARBA" id="ARBA00022989"/>
    </source>
</evidence>
<feature type="transmembrane region" description="Helical" evidence="12">
    <location>
        <begin position="914"/>
        <end position="934"/>
    </location>
</feature>
<keyword evidence="9" id="KW-0675">Receptor</keyword>
<keyword evidence="5" id="KW-0732">Signal</keyword>
<evidence type="ECO:0000256" key="2">
    <source>
        <dbReference type="ARBA" id="ARBA00009634"/>
    </source>
</evidence>
<dbReference type="InterPro" id="IPR000372">
    <property type="entry name" value="LRRNT"/>
</dbReference>
<keyword evidence="3" id="KW-0433">Leucine-rich repeat</keyword>
<gene>
    <name evidence="14" type="ORF">PLOB_00004933</name>
</gene>
<evidence type="ECO:0000256" key="8">
    <source>
        <dbReference type="ARBA" id="ARBA00023136"/>
    </source>
</evidence>
<dbReference type="InterPro" id="IPR032675">
    <property type="entry name" value="LRR_dom_sf"/>
</dbReference>
<reference evidence="14 15" key="1">
    <citation type="submission" date="2022-05" db="EMBL/GenBank/DDBJ databases">
        <authorList>
            <consortium name="Genoscope - CEA"/>
            <person name="William W."/>
        </authorList>
    </citation>
    <scope>NUCLEOTIDE SEQUENCE [LARGE SCALE GENOMIC DNA]</scope>
</reference>
<dbReference type="InterPro" id="IPR000483">
    <property type="entry name" value="Cys-rich_flank_reg_C"/>
</dbReference>
<dbReference type="InterPro" id="IPR003591">
    <property type="entry name" value="Leu-rich_rpt_typical-subtyp"/>
</dbReference>
<keyword evidence="6" id="KW-0677">Repeat</keyword>
<dbReference type="Pfam" id="PF13855">
    <property type="entry name" value="LRR_8"/>
    <property type="match status" value="2"/>
</dbReference>
<organism evidence="14 15">
    <name type="scientific">Porites lobata</name>
    <dbReference type="NCBI Taxonomy" id="104759"/>
    <lineage>
        <taxon>Eukaryota</taxon>
        <taxon>Metazoa</taxon>
        <taxon>Cnidaria</taxon>
        <taxon>Anthozoa</taxon>
        <taxon>Hexacorallia</taxon>
        <taxon>Scleractinia</taxon>
        <taxon>Fungiina</taxon>
        <taxon>Poritidae</taxon>
        <taxon>Porites</taxon>
    </lineage>
</organism>
<feature type="domain" description="TIR" evidence="13">
    <location>
        <begin position="963"/>
        <end position="1098"/>
    </location>
</feature>
<dbReference type="InterPro" id="IPR001611">
    <property type="entry name" value="Leu-rich_rpt"/>
</dbReference>
<keyword evidence="8 12" id="KW-0472">Membrane</keyword>
<evidence type="ECO:0000259" key="13">
    <source>
        <dbReference type="PROSITE" id="PS50104"/>
    </source>
</evidence>
<feature type="region of interest" description="Disordered" evidence="11">
    <location>
        <begin position="1105"/>
        <end position="1133"/>
    </location>
</feature>
<evidence type="ECO:0000313" key="15">
    <source>
        <dbReference type="Proteomes" id="UP001159405"/>
    </source>
</evidence>
<keyword evidence="4 12" id="KW-0812">Transmembrane</keyword>
<dbReference type="SMART" id="SM00255">
    <property type="entry name" value="TIR"/>
    <property type="match status" value="1"/>
</dbReference>
<evidence type="ECO:0000256" key="12">
    <source>
        <dbReference type="SAM" id="Phobius"/>
    </source>
</evidence>
<accession>A0ABN8QC31</accession>
<protein>
    <recommendedName>
        <fullName evidence="13">TIR domain-containing protein</fullName>
    </recommendedName>
</protein>
<feature type="compositionally biased region" description="Acidic residues" evidence="11">
    <location>
        <begin position="1"/>
        <end position="11"/>
    </location>
</feature>
<keyword evidence="7 12" id="KW-1133">Transmembrane helix</keyword>
<dbReference type="SMART" id="SM00369">
    <property type="entry name" value="LRR_TYP"/>
    <property type="match status" value="9"/>
</dbReference>
<evidence type="ECO:0000256" key="4">
    <source>
        <dbReference type="ARBA" id="ARBA00022692"/>
    </source>
</evidence>